<sequence>MAKEDSSS</sequence>
<proteinExistence type="predicted"/>
<accession>A0AAN8TCD0</accession>
<evidence type="ECO:0000313" key="1">
    <source>
        <dbReference type="EMBL" id="KAK6785943.1"/>
    </source>
</evidence>
<dbReference type="Proteomes" id="UP001371456">
    <property type="component" value="Unassembled WGS sequence"/>
</dbReference>
<gene>
    <name evidence="1" type="ORF">RDI58_014468</name>
</gene>
<reference evidence="1 2" key="1">
    <citation type="submission" date="2024-02" db="EMBL/GenBank/DDBJ databases">
        <title>de novo genome assembly of Solanum bulbocastanum strain 11H21.</title>
        <authorList>
            <person name="Hosaka A.J."/>
        </authorList>
    </citation>
    <scope>NUCLEOTIDE SEQUENCE [LARGE SCALE GENOMIC DNA]</scope>
    <source>
        <tissue evidence="1">Young leaves</tissue>
    </source>
</reference>
<evidence type="ECO:0000313" key="2">
    <source>
        <dbReference type="Proteomes" id="UP001371456"/>
    </source>
</evidence>
<keyword evidence="2" id="KW-1185">Reference proteome</keyword>
<protein>
    <submittedName>
        <fullName evidence="1">Uncharacterized protein</fullName>
    </submittedName>
</protein>
<name>A0AAN8TCD0_SOLBU</name>
<dbReference type="EMBL" id="JBANQN010000006">
    <property type="protein sequence ID" value="KAK6785943.1"/>
    <property type="molecule type" value="Genomic_DNA"/>
</dbReference>
<comment type="caution">
    <text evidence="1">The sequence shown here is derived from an EMBL/GenBank/DDBJ whole genome shotgun (WGS) entry which is preliminary data.</text>
</comment>
<organism evidence="1 2">
    <name type="scientific">Solanum bulbocastanum</name>
    <name type="common">Wild potato</name>
    <dbReference type="NCBI Taxonomy" id="147425"/>
    <lineage>
        <taxon>Eukaryota</taxon>
        <taxon>Viridiplantae</taxon>
        <taxon>Streptophyta</taxon>
        <taxon>Embryophyta</taxon>
        <taxon>Tracheophyta</taxon>
        <taxon>Spermatophyta</taxon>
        <taxon>Magnoliopsida</taxon>
        <taxon>eudicotyledons</taxon>
        <taxon>Gunneridae</taxon>
        <taxon>Pentapetalae</taxon>
        <taxon>asterids</taxon>
        <taxon>lamiids</taxon>
        <taxon>Solanales</taxon>
        <taxon>Solanaceae</taxon>
        <taxon>Solanoideae</taxon>
        <taxon>Solaneae</taxon>
        <taxon>Solanum</taxon>
    </lineage>
</organism>